<dbReference type="SUPFAM" id="SSF56300">
    <property type="entry name" value="Metallo-dependent phosphatases"/>
    <property type="match status" value="1"/>
</dbReference>
<reference evidence="2 3" key="1">
    <citation type="submission" date="2016-12" db="EMBL/GenBank/DDBJ databases">
        <title>Study of bacterial adaptation to deep sea.</title>
        <authorList>
            <person name="Song J."/>
            <person name="Yoshizawa S."/>
            <person name="Kogure K."/>
        </authorList>
    </citation>
    <scope>NUCLEOTIDE SEQUENCE [LARGE SCALE GENOMIC DNA]</scope>
    <source>
        <strain evidence="2 3">SAORIC-165</strain>
    </source>
</reference>
<name>A0A2S7TZC0_9BACT</name>
<evidence type="ECO:0000313" key="3">
    <source>
        <dbReference type="Proteomes" id="UP000239907"/>
    </source>
</evidence>
<dbReference type="Gene3D" id="3.60.21.10">
    <property type="match status" value="1"/>
</dbReference>
<evidence type="ECO:0000313" key="2">
    <source>
        <dbReference type="EMBL" id="PQJ27412.1"/>
    </source>
</evidence>
<dbReference type="GO" id="GO:0016787">
    <property type="term" value="F:hydrolase activity"/>
    <property type="evidence" value="ECO:0007669"/>
    <property type="project" value="InterPro"/>
</dbReference>
<dbReference type="Proteomes" id="UP000239907">
    <property type="component" value="Unassembled WGS sequence"/>
</dbReference>
<accession>A0A2S7TZC0</accession>
<evidence type="ECO:0000259" key="1">
    <source>
        <dbReference type="Pfam" id="PF00149"/>
    </source>
</evidence>
<dbReference type="InterPro" id="IPR029052">
    <property type="entry name" value="Metallo-depent_PP-like"/>
</dbReference>
<dbReference type="InterPro" id="IPR004843">
    <property type="entry name" value="Calcineurin-like_PHP"/>
</dbReference>
<proteinExistence type="predicted"/>
<comment type="caution">
    <text evidence="2">The sequence shown here is derived from an EMBL/GenBank/DDBJ whole genome shotgun (WGS) entry which is preliminary data.</text>
</comment>
<dbReference type="RefSeq" id="WP_105041895.1">
    <property type="nucleotide sequence ID" value="NZ_MQWA01000001.1"/>
</dbReference>
<gene>
    <name evidence="2" type="ORF">BSZ32_02130</name>
</gene>
<dbReference type="Pfam" id="PF00149">
    <property type="entry name" value="Metallophos"/>
    <property type="match status" value="1"/>
</dbReference>
<dbReference type="EMBL" id="MQWA01000001">
    <property type="protein sequence ID" value="PQJ27412.1"/>
    <property type="molecule type" value="Genomic_DNA"/>
</dbReference>
<protein>
    <recommendedName>
        <fullName evidence="1">Calcineurin-like phosphoesterase domain-containing protein</fullName>
    </recommendedName>
</protein>
<feature type="domain" description="Calcineurin-like phosphoesterase" evidence="1">
    <location>
        <begin position="1"/>
        <end position="172"/>
    </location>
</feature>
<dbReference type="AlphaFoldDB" id="A0A2S7TZC0"/>
<sequence>MAFYCIGDIHGKFPELAQVLSELPIGAQMVCVGDIGLGFSDSQSPECLVEVDTVASLRGQKVWLIRGNHDDPDIWLRRRSEWNAALQSVRIPADIHRMKVDNIHVMMVGGGTSLDRSHPDRVEGQTWWKNEGVSTAAPKQVELMVEAYGRADILITHAGASEAMPSLERDKETFDHYADVDPTLAAEVKAERELLSQIVQASQTSTTAFGHYHVSLESNNGPIRYRCCAELEAWQYAKRSVLPQLPSLGESATFS</sequence>
<organism evidence="2 3">
    <name type="scientific">Rubritalea profundi</name>
    <dbReference type="NCBI Taxonomy" id="1658618"/>
    <lineage>
        <taxon>Bacteria</taxon>
        <taxon>Pseudomonadati</taxon>
        <taxon>Verrucomicrobiota</taxon>
        <taxon>Verrucomicrobiia</taxon>
        <taxon>Verrucomicrobiales</taxon>
        <taxon>Rubritaleaceae</taxon>
        <taxon>Rubritalea</taxon>
    </lineage>
</organism>
<keyword evidence="3" id="KW-1185">Reference proteome</keyword>
<dbReference type="OrthoDB" id="9787800at2"/>